<dbReference type="EMBL" id="CP020028">
    <property type="protein sequence ID" value="ASR47721.1"/>
    <property type="molecule type" value="Genomic_DNA"/>
</dbReference>
<dbReference type="Proteomes" id="UP000214666">
    <property type="component" value="Chromosome"/>
</dbReference>
<dbReference type="InterPro" id="IPR014710">
    <property type="entry name" value="RmlC-like_jellyroll"/>
</dbReference>
<gene>
    <name evidence="3" type="ORF">B4V02_14075</name>
</gene>
<evidence type="ECO:0000313" key="3">
    <source>
        <dbReference type="EMBL" id="ASR47721.1"/>
    </source>
</evidence>
<dbReference type="RefSeq" id="WP_007430290.1">
    <property type="nucleotide sequence ID" value="NZ_CP020028.1"/>
</dbReference>
<evidence type="ECO:0000259" key="2">
    <source>
        <dbReference type="Pfam" id="PF07883"/>
    </source>
</evidence>
<dbReference type="Pfam" id="PF07883">
    <property type="entry name" value="Cupin_2"/>
    <property type="match status" value="1"/>
</dbReference>
<dbReference type="OrthoDB" id="9806121at2"/>
<reference evidence="3 4" key="1">
    <citation type="submission" date="2017-03" db="EMBL/GenBank/DDBJ databases">
        <title>Complete genome sequence of Paenibacillus Kribbensis producing bioflocculants.</title>
        <authorList>
            <person name="Lee H.-G."/>
            <person name="Oh H.-M."/>
        </authorList>
    </citation>
    <scope>NUCLEOTIDE SEQUENCE [LARGE SCALE GENOMIC DNA]</scope>
    <source>
        <strain evidence="3 4">AM49</strain>
    </source>
</reference>
<protein>
    <submittedName>
        <fullName evidence="3">Cupin</fullName>
    </submittedName>
</protein>
<dbReference type="STRING" id="172713.GCA_001705305_01563"/>
<accession>A0A222WPN7</accession>
<dbReference type="SUPFAM" id="SSF51182">
    <property type="entry name" value="RmlC-like cupins"/>
    <property type="match status" value="1"/>
</dbReference>
<dbReference type="InterPro" id="IPR051610">
    <property type="entry name" value="GPI/OXD"/>
</dbReference>
<evidence type="ECO:0000256" key="1">
    <source>
        <dbReference type="ARBA" id="ARBA00022723"/>
    </source>
</evidence>
<feature type="domain" description="Cupin type-2" evidence="2">
    <location>
        <begin position="35"/>
        <end position="100"/>
    </location>
</feature>
<evidence type="ECO:0000313" key="4">
    <source>
        <dbReference type="Proteomes" id="UP000214666"/>
    </source>
</evidence>
<dbReference type="PANTHER" id="PTHR35848">
    <property type="entry name" value="OXALATE-BINDING PROTEIN"/>
    <property type="match status" value="1"/>
</dbReference>
<dbReference type="PANTHER" id="PTHR35848:SF9">
    <property type="entry name" value="SLL1358 PROTEIN"/>
    <property type="match status" value="1"/>
</dbReference>
<name>A0A222WPN7_9BACL</name>
<keyword evidence="1" id="KW-0479">Metal-binding</keyword>
<dbReference type="Gene3D" id="2.60.120.10">
    <property type="entry name" value="Jelly Rolls"/>
    <property type="match status" value="1"/>
</dbReference>
<dbReference type="InterPro" id="IPR011051">
    <property type="entry name" value="RmlC_Cupin_sf"/>
</dbReference>
<dbReference type="AlphaFoldDB" id="A0A222WPN7"/>
<dbReference type="InterPro" id="IPR013096">
    <property type="entry name" value="Cupin_2"/>
</dbReference>
<proteinExistence type="predicted"/>
<dbReference type="KEGG" id="pkb:B4V02_14075"/>
<dbReference type="GO" id="GO:0046872">
    <property type="term" value="F:metal ion binding"/>
    <property type="evidence" value="ECO:0007669"/>
    <property type="project" value="UniProtKB-KW"/>
</dbReference>
<keyword evidence="4" id="KW-1185">Reference proteome</keyword>
<sequence length="114" mass="13145">MKVSKSNAEHYIWGDQCDGWRLVNHKDLSIIHERMPGNTHEVRHYHHHARQFFFILSGTAILEVDGERIQLGSQEGCEIPPLIAHQMFNETNEDVEFLVISQPATRGDRVLAEN</sequence>
<organism evidence="3 4">
    <name type="scientific">Paenibacillus kribbensis</name>
    <dbReference type="NCBI Taxonomy" id="172713"/>
    <lineage>
        <taxon>Bacteria</taxon>
        <taxon>Bacillati</taxon>
        <taxon>Bacillota</taxon>
        <taxon>Bacilli</taxon>
        <taxon>Bacillales</taxon>
        <taxon>Paenibacillaceae</taxon>
        <taxon>Paenibacillus</taxon>
    </lineage>
</organism>